<dbReference type="EMBL" id="JBHSGA010000004">
    <property type="protein sequence ID" value="MFC4525670.1"/>
    <property type="molecule type" value="Genomic_DNA"/>
</dbReference>
<evidence type="ECO:0000313" key="3">
    <source>
        <dbReference type="Proteomes" id="UP001595961"/>
    </source>
</evidence>
<name>A0ABV9BYJ7_9GAMM</name>
<keyword evidence="1" id="KW-0812">Transmembrane</keyword>
<accession>A0ABV9BYJ7</accession>
<feature type="transmembrane region" description="Helical" evidence="1">
    <location>
        <begin position="170"/>
        <end position="188"/>
    </location>
</feature>
<feature type="transmembrane region" description="Helical" evidence="1">
    <location>
        <begin position="33"/>
        <end position="55"/>
    </location>
</feature>
<keyword evidence="1" id="KW-1133">Transmembrane helix</keyword>
<comment type="caution">
    <text evidence="2">The sequence shown here is derived from an EMBL/GenBank/DDBJ whole genome shotgun (WGS) entry which is preliminary data.</text>
</comment>
<feature type="transmembrane region" description="Helical" evidence="1">
    <location>
        <begin position="243"/>
        <end position="262"/>
    </location>
</feature>
<organism evidence="2 3">
    <name type="scientific">Dyella halodurans</name>
    <dbReference type="NCBI Taxonomy" id="1920171"/>
    <lineage>
        <taxon>Bacteria</taxon>
        <taxon>Pseudomonadati</taxon>
        <taxon>Pseudomonadota</taxon>
        <taxon>Gammaproteobacteria</taxon>
        <taxon>Lysobacterales</taxon>
        <taxon>Rhodanobacteraceae</taxon>
        <taxon>Dyella</taxon>
    </lineage>
</organism>
<dbReference type="Proteomes" id="UP001595961">
    <property type="component" value="Unassembled WGS sequence"/>
</dbReference>
<feature type="transmembrane region" description="Helical" evidence="1">
    <location>
        <begin position="127"/>
        <end position="149"/>
    </location>
</feature>
<evidence type="ECO:0000256" key="1">
    <source>
        <dbReference type="SAM" id="Phobius"/>
    </source>
</evidence>
<evidence type="ECO:0000313" key="2">
    <source>
        <dbReference type="EMBL" id="MFC4525670.1"/>
    </source>
</evidence>
<feature type="transmembrane region" description="Helical" evidence="1">
    <location>
        <begin position="194"/>
        <end position="213"/>
    </location>
</feature>
<protein>
    <submittedName>
        <fullName evidence="2">Uncharacterized protein</fullName>
    </submittedName>
</protein>
<keyword evidence="1" id="KW-0472">Membrane</keyword>
<feature type="transmembrane region" description="Helical" evidence="1">
    <location>
        <begin position="104"/>
        <end position="121"/>
    </location>
</feature>
<keyword evidence="3" id="KW-1185">Reference proteome</keyword>
<dbReference type="RefSeq" id="WP_266151970.1">
    <property type="nucleotide sequence ID" value="NZ_CP064028.1"/>
</dbReference>
<gene>
    <name evidence="2" type="ORF">ACFO5W_03365</name>
</gene>
<feature type="transmembrane region" description="Helical" evidence="1">
    <location>
        <begin position="61"/>
        <end position="83"/>
    </location>
</feature>
<sequence length="303" mass="31767">MQQPGDTEQSSIGTDGGPILAHPLRVGAMLLEVLGFSGFGLWMLLGLTLAMGVYSPGRGDALVTLTLGGALISIGLVAACLRTRWAPTWHGWRIVESQLPTREALIALATFLPMLAVAGLARGDDAFWATRLAGAALALCSLATLILTARGVMLDRAPNVDSRMAAQFPLSRVVSATYAGGLWLWVCVTGQEVAGVFGGNLPCVVGLLLLGLLRGLVEGMRWQTLLARFPGPRVRLELQPRRYLAAALAYAVPSAALLLTSFGEGRVLLSVVAAVSCTLGLCIELSLYDGALPTIPPAPETAI</sequence>
<reference evidence="3" key="1">
    <citation type="journal article" date="2019" name="Int. J. Syst. Evol. Microbiol.">
        <title>The Global Catalogue of Microorganisms (GCM) 10K type strain sequencing project: providing services to taxonomists for standard genome sequencing and annotation.</title>
        <authorList>
            <consortium name="The Broad Institute Genomics Platform"/>
            <consortium name="The Broad Institute Genome Sequencing Center for Infectious Disease"/>
            <person name="Wu L."/>
            <person name="Ma J."/>
        </authorList>
    </citation>
    <scope>NUCLEOTIDE SEQUENCE [LARGE SCALE GENOMIC DNA]</scope>
    <source>
        <strain evidence="3">CCM 4481</strain>
    </source>
</reference>
<proteinExistence type="predicted"/>
<feature type="transmembrane region" description="Helical" evidence="1">
    <location>
        <begin position="268"/>
        <end position="288"/>
    </location>
</feature>